<organism evidence="12 13">
    <name type="scientific">Humicola insolens</name>
    <name type="common">Soft-rot fungus</name>
    <dbReference type="NCBI Taxonomy" id="85995"/>
    <lineage>
        <taxon>Eukaryota</taxon>
        <taxon>Fungi</taxon>
        <taxon>Dikarya</taxon>
        <taxon>Ascomycota</taxon>
        <taxon>Pezizomycotina</taxon>
        <taxon>Sordariomycetes</taxon>
        <taxon>Sordariomycetidae</taxon>
        <taxon>Sordariales</taxon>
        <taxon>Chaetomiaceae</taxon>
        <taxon>Mycothermus</taxon>
    </lineage>
</organism>
<feature type="compositionally biased region" description="Low complexity" evidence="10">
    <location>
        <begin position="127"/>
        <end position="147"/>
    </location>
</feature>
<dbReference type="Pfam" id="PF12110">
    <property type="entry name" value="Nup96"/>
    <property type="match status" value="1"/>
</dbReference>
<protein>
    <recommendedName>
        <fullName evidence="11">Peptidase S59 domain-containing protein</fullName>
    </recommendedName>
</protein>
<name>A0ABR3V8D5_HUMIN</name>
<keyword evidence="6" id="KW-0653">Protein transport</keyword>
<feature type="compositionally biased region" description="Gly residues" evidence="10">
    <location>
        <begin position="343"/>
        <end position="357"/>
    </location>
</feature>
<feature type="compositionally biased region" description="Gly residues" evidence="10">
    <location>
        <begin position="468"/>
        <end position="485"/>
    </location>
</feature>
<keyword evidence="8" id="KW-0906">Nuclear pore complex</keyword>
<evidence type="ECO:0000256" key="1">
    <source>
        <dbReference type="ARBA" id="ARBA00004567"/>
    </source>
</evidence>
<dbReference type="InterPro" id="IPR021967">
    <property type="entry name" value="Nup98_C"/>
</dbReference>
<dbReference type="InterPro" id="IPR025574">
    <property type="entry name" value="Nucleoporin_FG_rpt"/>
</dbReference>
<evidence type="ECO:0000256" key="3">
    <source>
        <dbReference type="ARBA" id="ARBA00022448"/>
    </source>
</evidence>
<evidence type="ECO:0000256" key="8">
    <source>
        <dbReference type="ARBA" id="ARBA00023132"/>
    </source>
</evidence>
<feature type="region of interest" description="Disordered" evidence="10">
    <location>
        <begin position="76"/>
        <end position="179"/>
    </location>
</feature>
<feature type="compositionally biased region" description="Low complexity" evidence="10">
    <location>
        <begin position="794"/>
        <end position="803"/>
    </location>
</feature>
<dbReference type="Proteomes" id="UP001583172">
    <property type="component" value="Unassembled WGS sequence"/>
</dbReference>
<evidence type="ECO:0000256" key="10">
    <source>
        <dbReference type="SAM" id="MobiDB-lite"/>
    </source>
</evidence>
<keyword evidence="7" id="KW-0811">Translocation</keyword>
<feature type="region of interest" description="Disordered" evidence="10">
    <location>
        <begin position="271"/>
        <end position="608"/>
    </location>
</feature>
<comment type="similarity">
    <text evidence="2">Belongs to the nucleoporin GLFG family.</text>
</comment>
<dbReference type="InterPro" id="IPR037665">
    <property type="entry name" value="Nucleoporin_S59-like"/>
</dbReference>
<feature type="compositionally biased region" description="Gly residues" evidence="10">
    <location>
        <begin position="325"/>
        <end position="335"/>
    </location>
</feature>
<feature type="compositionally biased region" description="Low complexity" evidence="10">
    <location>
        <begin position="358"/>
        <end position="373"/>
    </location>
</feature>
<feature type="compositionally biased region" description="Basic and acidic residues" evidence="10">
    <location>
        <begin position="1242"/>
        <end position="1253"/>
    </location>
</feature>
<feature type="compositionally biased region" description="Low complexity" evidence="10">
    <location>
        <begin position="536"/>
        <end position="546"/>
    </location>
</feature>
<evidence type="ECO:0000256" key="9">
    <source>
        <dbReference type="ARBA" id="ARBA00023242"/>
    </source>
</evidence>
<accession>A0ABR3V8D5</accession>
<evidence type="ECO:0000256" key="6">
    <source>
        <dbReference type="ARBA" id="ARBA00022927"/>
    </source>
</evidence>
<dbReference type="Pfam" id="PF13634">
    <property type="entry name" value="Nucleoporin_FG"/>
    <property type="match status" value="3"/>
</dbReference>
<dbReference type="PANTHER" id="PTHR23198">
    <property type="entry name" value="NUCLEOPORIN"/>
    <property type="match status" value="1"/>
</dbReference>
<evidence type="ECO:0000256" key="4">
    <source>
        <dbReference type="ARBA" id="ARBA00022813"/>
    </source>
</evidence>
<keyword evidence="3" id="KW-0813">Transport</keyword>
<dbReference type="Pfam" id="PF04096">
    <property type="entry name" value="Nucleoporin2"/>
    <property type="match status" value="1"/>
</dbReference>
<evidence type="ECO:0000313" key="13">
    <source>
        <dbReference type="Proteomes" id="UP001583172"/>
    </source>
</evidence>
<dbReference type="EMBL" id="JAZGSY010000260">
    <property type="protein sequence ID" value="KAL1837827.1"/>
    <property type="molecule type" value="Genomic_DNA"/>
</dbReference>
<evidence type="ECO:0000256" key="7">
    <source>
        <dbReference type="ARBA" id="ARBA00023010"/>
    </source>
</evidence>
<dbReference type="Gene3D" id="3.30.1610.10">
    <property type="entry name" value="Peptidase S59, nucleoporin"/>
    <property type="match status" value="1"/>
</dbReference>
<feature type="region of interest" description="Disordered" evidence="10">
    <location>
        <begin position="1241"/>
        <end position="1261"/>
    </location>
</feature>
<feature type="domain" description="Peptidase S59" evidence="11">
    <location>
        <begin position="902"/>
        <end position="1039"/>
    </location>
</feature>
<dbReference type="PROSITE" id="PS51434">
    <property type="entry name" value="NUP_C"/>
    <property type="match status" value="1"/>
</dbReference>
<feature type="compositionally biased region" description="Polar residues" evidence="10">
    <location>
        <begin position="1108"/>
        <end position="1117"/>
    </location>
</feature>
<dbReference type="Gene3D" id="1.10.10.2360">
    <property type="match status" value="1"/>
</dbReference>
<feature type="region of interest" description="Disordered" evidence="10">
    <location>
        <begin position="1043"/>
        <end position="1140"/>
    </location>
</feature>
<feature type="region of interest" description="Disordered" evidence="10">
    <location>
        <begin position="883"/>
        <end position="903"/>
    </location>
</feature>
<reference evidence="12 13" key="1">
    <citation type="journal article" date="2024" name="Commun. Biol.">
        <title>Comparative genomic analysis of thermophilic fungi reveals convergent evolutionary adaptations and gene losses.</title>
        <authorList>
            <person name="Steindorff A.S."/>
            <person name="Aguilar-Pontes M.V."/>
            <person name="Robinson A.J."/>
            <person name="Andreopoulos B."/>
            <person name="LaButti K."/>
            <person name="Kuo A."/>
            <person name="Mondo S."/>
            <person name="Riley R."/>
            <person name="Otillar R."/>
            <person name="Haridas S."/>
            <person name="Lipzen A."/>
            <person name="Grimwood J."/>
            <person name="Schmutz J."/>
            <person name="Clum A."/>
            <person name="Reid I.D."/>
            <person name="Moisan M.C."/>
            <person name="Butler G."/>
            <person name="Nguyen T.T.M."/>
            <person name="Dewar K."/>
            <person name="Conant G."/>
            <person name="Drula E."/>
            <person name="Henrissat B."/>
            <person name="Hansel C."/>
            <person name="Singer S."/>
            <person name="Hutchinson M.I."/>
            <person name="de Vries R.P."/>
            <person name="Natvig D.O."/>
            <person name="Powell A.J."/>
            <person name="Tsang A."/>
            <person name="Grigoriev I.V."/>
        </authorList>
    </citation>
    <scope>NUCLEOTIDE SEQUENCE [LARGE SCALE GENOMIC DNA]</scope>
    <source>
        <strain evidence="12 13">CBS 620.91</strain>
    </source>
</reference>
<feature type="compositionally biased region" description="Polar residues" evidence="10">
    <location>
        <begin position="1314"/>
        <end position="1333"/>
    </location>
</feature>
<keyword evidence="5" id="KW-0509">mRNA transport</keyword>
<dbReference type="SUPFAM" id="SSF82215">
    <property type="entry name" value="C-terminal autoproteolytic domain of nucleoporin nup98"/>
    <property type="match status" value="1"/>
</dbReference>
<feature type="compositionally biased region" description="Gly residues" evidence="10">
    <location>
        <begin position="289"/>
        <end position="300"/>
    </location>
</feature>
<feature type="compositionally biased region" description="Low complexity" evidence="10">
    <location>
        <begin position="86"/>
        <end position="106"/>
    </location>
</feature>
<dbReference type="PANTHER" id="PTHR23198:SF6">
    <property type="entry name" value="NUCLEAR PORE COMPLEX PROTEIN NUP98-NUP96"/>
    <property type="match status" value="1"/>
</dbReference>
<feature type="compositionally biased region" description="Low complexity" evidence="10">
    <location>
        <begin position="887"/>
        <end position="896"/>
    </location>
</feature>
<keyword evidence="4" id="KW-0068">Autocatalytic cleavage</keyword>
<feature type="compositionally biased region" description="Polar residues" evidence="10">
    <location>
        <begin position="850"/>
        <end position="866"/>
    </location>
</feature>
<evidence type="ECO:0000313" key="12">
    <source>
        <dbReference type="EMBL" id="KAL1837827.1"/>
    </source>
</evidence>
<feature type="compositionally biased region" description="Low complexity" evidence="10">
    <location>
        <begin position="381"/>
        <end position="398"/>
    </location>
</feature>
<feature type="region of interest" description="Disordered" evidence="10">
    <location>
        <begin position="1300"/>
        <end position="1352"/>
    </location>
</feature>
<keyword evidence="9" id="KW-0539">Nucleus</keyword>
<feature type="compositionally biased region" description="Gly residues" evidence="10">
    <location>
        <begin position="399"/>
        <end position="420"/>
    </location>
</feature>
<feature type="compositionally biased region" description="Low complexity" evidence="10">
    <location>
        <begin position="577"/>
        <end position="608"/>
    </location>
</feature>
<feature type="compositionally biased region" description="Polar residues" evidence="10">
    <location>
        <begin position="818"/>
        <end position="839"/>
    </location>
</feature>
<feature type="compositionally biased region" description="Low complexity" evidence="10">
    <location>
        <begin position="421"/>
        <end position="430"/>
    </location>
</feature>
<dbReference type="Gene3D" id="1.25.40.690">
    <property type="match status" value="1"/>
</dbReference>
<dbReference type="InterPro" id="IPR007230">
    <property type="entry name" value="Nup98_auto-Pept-S59_dom"/>
</dbReference>
<comment type="subcellular location">
    <subcellularLocation>
        <location evidence="1">Nucleus</location>
        <location evidence="1">Nuclear pore complex</location>
    </subcellularLocation>
</comment>
<keyword evidence="13" id="KW-1185">Reference proteome</keyword>
<feature type="compositionally biased region" description="Acidic residues" evidence="10">
    <location>
        <begin position="1045"/>
        <end position="1056"/>
    </location>
</feature>
<feature type="compositionally biased region" description="Basic and acidic residues" evidence="10">
    <location>
        <begin position="1118"/>
        <end position="1131"/>
    </location>
</feature>
<gene>
    <name evidence="12" type="ORF">VTJ49DRAFT_3374</name>
</gene>
<sequence>MSFGFGSGGFGQNNNTSTGFGGFGSSNTTNTGFGTGTTGFGSTNTGSTGTGIFGGGGGGFGSGSTSTGGGFGSGGFGSKPAFGTPSTSAGTGLFGGSTTTTAPSTGFGSGGFGSTTTSSPFGGGGTTSLFGGTKPATSGFGTGTSTFGSGGSTLFGGSSSTPSTGFGATNNPGIGTNVGDPPGTAVVAFSPTVEKEANNPSQSNSFQNILFMDAYKKWSADELRLVDYLQGRKMGGTGGTGAFGGSGFGGTTGFGSNTGTGFGSTTGGGGLFGNTQQSTTTGFGSTTTGTGGFGSGGGLFGQNKPATGGLFGSSTTTTQPAQSGGLFGGGGGGFGTTNTTTTGGFGSGTTTTGGGLFGSSNTQAKPGGFSFGNTGTGTTGFGTSTTTPAFGSGTTTTNTGGGLFGGGNTAQTTTGGGLFGGQQQQQQSTGTGFGTGFGTQTQNTGGGLFGNQQQKPGGLFGSTTAGTGTTGGGLFGTGTGTGTTTGFGTSTTAQPAGGGLFGNKPATTGGGLFGTGTTTQTGTTGGGLFGNLSGNTQTQQQPAQTGGLFGGLGQSQQAKPGGLFGTSTTTGGGLFGNQGTQQQTGGLFGASTAQQQQPQQGSLLGNSLLGASQGQQAPQQALNASILDTSAYGVNILSNIPDDQIRNPGPLATPLSGKSTKVKSRSILPMYKLSPANASRMATPQKRGYGFSYSAYGSPASPSSATSTPGGFSQSLLAGSVRGGLSKSVSASSLRRSMNVEDSILQPGAFSANSSARLLGGAPSHKKLVINREMRSDLFTSSPNKEKPQPPQLPQQQQQQQPLEDASSSRKLSKRVSFDTSNVDTPDSRQSPVEIGTSNEEPKPAARPANGTTSNGINGVKSSPVNATPEMEQVKGKELAVVHEEPPTTTQTETKPGSNIVPGAYWMSPSAEEIRNMNRMQRQKVVDFTVGRENVGSVTFKVPVDLSNINLDEIFDGIVVLVPRSATVYPVAAKKPPVGKGLNVPAIISLEHSYPRGGLATTGRRLERHIERLKTAIPDTKFESYDKETGVWTFSVEHFTTYGLGDDDDDDETEAELEPRPVASLPAAKDSTSPTNPDDTFEYKRSRRAVPGAFDDDYLSDHDLTDTAPRQGTQSPEQPREADRPLPSREWPEDESMTDGHDEYQLEPYEESSPQGSVYGGEQDDYDPFASRYTADNNDAAQVPAGIMRAKMRAHKKSNAPARIEVAGGDDWTQILQASVRAPRTVDRATLRALNESGAVWDMKDRGSPEPQRENAATMADGPGFATSIDLMKSLFEQAKGPAQPVEASPAKGFVKWPYQQRPKVDTEEGPSVPRTNWGPNELLVTTQHNEPNLQPIDGTLSTGDEESPASPQTLARLQQYIDSMAGKDDGQPAAAPEFRDLAQGDATWELASLLFDDNGVGLPAFWRQLVSAATDRALAQATGFEEKAILCLAGNRVADACAHLLAAGDFRLATLVSTIGTQNKDIKAQLKDWRESNVLSEISEPIRAIYELLAGNASVCAGIKDAPIENRVESFTISERFGLDWMRSFGLRLFYTTGTGTPDVARAVRSFQEDIEQDREPEPDSPLWSLLKAFGSQEFDWSDERRLGWLMTRAIYATGKVSFGQDAADKLDRASLAFAAALTAQGHWIPATFVLLQLSDPASREKAVRDHLGRHAHRIGAPPRADDANATTGKSSAFATLRRFAVPDAWIWEAKALHYRARGDARNEFLALVWAGNYAEANTAFVRRVGPDLVIARDFVRLFKFAQLLWKVKGRLQDWDRKAVVFLLYPLARAQYLHQQKAQVHKGQKGLGLERGLENQLIDGLAALRAEAHGDLRLEAAVADMAEELIRRRGGDPRLFALLPKDVKGRYERGMAWEGIR</sequence>
<feature type="region of interest" description="Disordered" evidence="10">
    <location>
        <begin position="779"/>
        <end position="867"/>
    </location>
</feature>
<feature type="compositionally biased region" description="Low complexity" evidence="10">
    <location>
        <begin position="273"/>
        <end position="288"/>
    </location>
</feature>
<comment type="caution">
    <text evidence="12">The sequence shown here is derived from an EMBL/GenBank/DDBJ whole genome shotgun (WGS) entry which is preliminary data.</text>
</comment>
<evidence type="ECO:0000256" key="2">
    <source>
        <dbReference type="ARBA" id="ARBA00008926"/>
    </source>
</evidence>
<evidence type="ECO:0000259" key="11">
    <source>
        <dbReference type="PROSITE" id="PS51434"/>
    </source>
</evidence>
<feature type="compositionally biased region" description="Low complexity" evidence="10">
    <location>
        <begin position="155"/>
        <end position="169"/>
    </location>
</feature>
<evidence type="ECO:0000256" key="5">
    <source>
        <dbReference type="ARBA" id="ARBA00022816"/>
    </source>
</evidence>
<proteinExistence type="inferred from homology"/>
<dbReference type="InterPro" id="IPR036903">
    <property type="entry name" value="Nup98_auto-Pept-S59_dom_sf"/>
</dbReference>